<evidence type="ECO:0000256" key="3">
    <source>
        <dbReference type="SAM" id="MobiDB-lite"/>
    </source>
</evidence>
<dbReference type="GO" id="GO:0005730">
    <property type="term" value="C:nucleolus"/>
    <property type="evidence" value="ECO:0007669"/>
    <property type="project" value="InterPro"/>
</dbReference>
<feature type="compositionally biased region" description="Basic and acidic residues" evidence="3">
    <location>
        <begin position="1"/>
        <end position="19"/>
    </location>
</feature>
<reference evidence="5" key="1">
    <citation type="journal article" date="2016" name="Nat. Commun.">
        <title>The Gonium pectorale genome demonstrates co-option of cell cycle regulation during the evolution of multicellularity.</title>
        <authorList>
            <person name="Hanschen E.R."/>
            <person name="Marriage T.N."/>
            <person name="Ferris P.J."/>
            <person name="Hamaji T."/>
            <person name="Toyoda A."/>
            <person name="Fujiyama A."/>
            <person name="Neme R."/>
            <person name="Noguchi H."/>
            <person name="Minakuchi Y."/>
            <person name="Suzuki M."/>
            <person name="Kawai-Toyooka H."/>
            <person name="Smith D.R."/>
            <person name="Sparks H."/>
            <person name="Anderson J."/>
            <person name="Bakaric R."/>
            <person name="Luria V."/>
            <person name="Karger A."/>
            <person name="Kirschner M.W."/>
            <person name="Durand P.M."/>
            <person name="Michod R.E."/>
            <person name="Nozaki H."/>
            <person name="Olson B.J."/>
        </authorList>
    </citation>
    <scope>NUCLEOTIDE SEQUENCE [LARGE SCALE GENOMIC DNA]</scope>
    <source>
        <strain evidence="5">NIES-2863</strain>
    </source>
</reference>
<comment type="subcellular location">
    <subcellularLocation>
        <location evidence="1">Nucleus</location>
    </subcellularLocation>
</comment>
<dbReference type="PANTHER" id="PTHR13213:SF2">
    <property type="entry name" value="MYB-BINDING PROTEIN 1A"/>
    <property type="match status" value="1"/>
</dbReference>
<dbReference type="Proteomes" id="UP000075714">
    <property type="component" value="Unassembled WGS sequence"/>
</dbReference>
<dbReference type="AlphaFoldDB" id="A0A150FVN9"/>
<dbReference type="GO" id="GO:0003677">
    <property type="term" value="F:DNA binding"/>
    <property type="evidence" value="ECO:0007669"/>
    <property type="project" value="InterPro"/>
</dbReference>
<evidence type="ECO:0000313" key="5">
    <source>
        <dbReference type="Proteomes" id="UP000075714"/>
    </source>
</evidence>
<name>A0A150FVN9_GONPE</name>
<evidence type="ECO:0000256" key="1">
    <source>
        <dbReference type="ARBA" id="ARBA00004123"/>
    </source>
</evidence>
<evidence type="ECO:0000256" key="2">
    <source>
        <dbReference type="ARBA" id="ARBA00023242"/>
    </source>
</evidence>
<dbReference type="STRING" id="33097.A0A150FVN9"/>
<organism evidence="4 5">
    <name type="scientific">Gonium pectorale</name>
    <name type="common">Green alga</name>
    <dbReference type="NCBI Taxonomy" id="33097"/>
    <lineage>
        <taxon>Eukaryota</taxon>
        <taxon>Viridiplantae</taxon>
        <taxon>Chlorophyta</taxon>
        <taxon>core chlorophytes</taxon>
        <taxon>Chlorophyceae</taxon>
        <taxon>CS clade</taxon>
        <taxon>Chlamydomonadales</taxon>
        <taxon>Volvocaceae</taxon>
        <taxon>Gonium</taxon>
    </lineage>
</organism>
<dbReference type="OrthoDB" id="342531at2759"/>
<sequence>MAKDKEPNGDAENGHHDAAEGASNASQTVLQYFWDLASYDEQVRVAAARGLVTDLLADQAKHAAGLGKDTASAPEDGSPKIQQLEYHLRRCSPTMVYTLRRLARGLGSSRAAARQGFATALTGLLAAGLAAPVAAGGFLAPAGVLVLLDVCLEGPSRGGVGPWVT</sequence>
<dbReference type="Pfam" id="PF04931">
    <property type="entry name" value="DNA_pol_phi"/>
    <property type="match status" value="1"/>
</dbReference>
<dbReference type="InterPro" id="IPR007015">
    <property type="entry name" value="DNA_pol_V/MYBBP1A"/>
</dbReference>
<accession>A0A150FVN9</accession>
<proteinExistence type="predicted"/>
<gene>
    <name evidence="4" type="ORF">GPECTOR_322g31</name>
</gene>
<feature type="region of interest" description="Disordered" evidence="3">
    <location>
        <begin position="1"/>
        <end position="23"/>
    </location>
</feature>
<keyword evidence="2" id="KW-0539">Nucleus</keyword>
<evidence type="ECO:0000313" key="4">
    <source>
        <dbReference type="EMBL" id="KXZ41682.1"/>
    </source>
</evidence>
<dbReference type="PANTHER" id="PTHR13213">
    <property type="entry name" value="MYB-BINDING PROTEIN 1A FAMILY MEMBER"/>
    <property type="match status" value="1"/>
</dbReference>
<dbReference type="GO" id="GO:0006355">
    <property type="term" value="P:regulation of DNA-templated transcription"/>
    <property type="evidence" value="ECO:0007669"/>
    <property type="project" value="InterPro"/>
</dbReference>
<comment type="caution">
    <text evidence="4">The sequence shown here is derived from an EMBL/GenBank/DDBJ whole genome shotgun (WGS) entry which is preliminary data.</text>
</comment>
<keyword evidence="5" id="KW-1185">Reference proteome</keyword>
<dbReference type="EMBL" id="LSYV01000320">
    <property type="protein sequence ID" value="KXZ41682.1"/>
    <property type="molecule type" value="Genomic_DNA"/>
</dbReference>
<protein>
    <submittedName>
        <fullName evidence="4">Uncharacterized protein</fullName>
    </submittedName>
</protein>